<dbReference type="GO" id="GO:0006412">
    <property type="term" value="P:translation"/>
    <property type="evidence" value="ECO:0007669"/>
    <property type="project" value="InterPro"/>
</dbReference>
<dbReference type="Gene3D" id="2.30.30.30">
    <property type="match status" value="1"/>
</dbReference>
<dbReference type="InterPro" id="IPR003256">
    <property type="entry name" value="Ribosomal_uL24"/>
</dbReference>
<feature type="compositionally biased region" description="Low complexity" evidence="4">
    <location>
        <begin position="1"/>
        <end position="13"/>
    </location>
</feature>
<name>A0A5N5DBQ1_9PEZI</name>
<comment type="caution">
    <text evidence="6">The sequence shown here is derived from an EMBL/GenBank/DDBJ whole genome shotgun (WGS) entry which is preliminary data.</text>
</comment>
<dbReference type="InterPro" id="IPR008991">
    <property type="entry name" value="Translation_prot_SH3-like_sf"/>
</dbReference>
<keyword evidence="3" id="KW-0687">Ribonucleoprotein</keyword>
<dbReference type="EMBL" id="VCHE01000036">
    <property type="protein sequence ID" value="KAB2575131.1"/>
    <property type="molecule type" value="Genomic_DNA"/>
</dbReference>
<protein>
    <submittedName>
        <fullName evidence="6">50S ribosomal protein L24</fullName>
    </submittedName>
</protein>
<feature type="region of interest" description="Disordered" evidence="4">
    <location>
        <begin position="1"/>
        <end position="31"/>
    </location>
</feature>
<dbReference type="GO" id="GO:0005840">
    <property type="term" value="C:ribosome"/>
    <property type="evidence" value="ECO:0007669"/>
    <property type="project" value="UniProtKB-KW"/>
</dbReference>
<gene>
    <name evidence="6" type="primary">RPL24</name>
    <name evidence="6" type="ORF">DBV05_g6231</name>
</gene>
<comment type="similarity">
    <text evidence="1">Belongs to the universal ribosomal protein uL24 family.</text>
</comment>
<keyword evidence="2 6" id="KW-0689">Ribosomal protein</keyword>
<dbReference type="Proteomes" id="UP000325902">
    <property type="component" value="Unassembled WGS sequence"/>
</dbReference>
<dbReference type="SMART" id="SM00739">
    <property type="entry name" value="KOW"/>
    <property type="match status" value="1"/>
</dbReference>
<dbReference type="GO" id="GO:0003735">
    <property type="term" value="F:structural constituent of ribosome"/>
    <property type="evidence" value="ECO:0007669"/>
    <property type="project" value="InterPro"/>
</dbReference>
<dbReference type="InterPro" id="IPR005824">
    <property type="entry name" value="KOW"/>
</dbReference>
<keyword evidence="7" id="KW-1185">Reference proteome</keyword>
<dbReference type="SUPFAM" id="SSF50104">
    <property type="entry name" value="Translation proteins SH3-like domain"/>
    <property type="match status" value="1"/>
</dbReference>
<dbReference type="PROSITE" id="PS01108">
    <property type="entry name" value="RIBOSOMAL_L24"/>
    <property type="match status" value="1"/>
</dbReference>
<sequence length="347" mass="39784">MQKVIQRTAMAKRQAARKAQKATEFDKAFDKRQARKELQSVKTLGNKTIVEARKRRREDWLLGPLAPRRDIGDMREKYATVDSRRTQLPDVHPDHRLKLSPFAEGDRVVILKGRDKGKIGEVRHVDEDSQTVQVKDLNLADVFIPEYMRENEGDKKPTRTVELKIPFSDIRLVFALLDEKTGKKRDVVLNEVVRQKAGFDDDGDQVYTRIVPGTDITLPYPKLETPPPQDKASDTLRILSEEETFVPTLLRPPMPPSVLDELRNKYSYFRDRHDPEWVEKKKAEDAAEKQKELLAKKMITPLKELHARQRAENRAKGRQPLPDEALARIGEMVAAHKAAKKAATVHA</sequence>
<evidence type="ECO:0000256" key="4">
    <source>
        <dbReference type="SAM" id="MobiDB-lite"/>
    </source>
</evidence>
<dbReference type="InterPro" id="IPR005825">
    <property type="entry name" value="Ribosomal_uL24_CS"/>
</dbReference>
<accession>A0A5N5DBQ1</accession>
<feature type="compositionally biased region" description="Basic and acidic residues" evidence="4">
    <location>
        <begin position="21"/>
        <end position="31"/>
    </location>
</feature>
<proteinExistence type="inferred from homology"/>
<dbReference type="GO" id="GO:1990904">
    <property type="term" value="C:ribonucleoprotein complex"/>
    <property type="evidence" value="ECO:0007669"/>
    <property type="project" value="UniProtKB-KW"/>
</dbReference>
<evidence type="ECO:0000256" key="3">
    <source>
        <dbReference type="ARBA" id="ARBA00023274"/>
    </source>
</evidence>
<evidence type="ECO:0000313" key="7">
    <source>
        <dbReference type="Proteomes" id="UP000325902"/>
    </source>
</evidence>
<dbReference type="GO" id="GO:0003723">
    <property type="term" value="F:RNA binding"/>
    <property type="evidence" value="ECO:0007669"/>
    <property type="project" value="InterPro"/>
</dbReference>
<dbReference type="Pfam" id="PF22682">
    <property type="entry name" value="Ribosomal_uL24m-like"/>
    <property type="match status" value="1"/>
</dbReference>
<evidence type="ECO:0000256" key="2">
    <source>
        <dbReference type="ARBA" id="ARBA00022980"/>
    </source>
</evidence>
<evidence type="ECO:0000313" key="6">
    <source>
        <dbReference type="EMBL" id="KAB2575131.1"/>
    </source>
</evidence>
<reference evidence="6 7" key="1">
    <citation type="journal article" date="2019" name="Sci. Rep.">
        <title>A multi-omics analysis of the grapevine pathogen Lasiodiplodia theobromae reveals that temperature affects the expression of virulence- and pathogenicity-related genes.</title>
        <authorList>
            <person name="Felix C."/>
            <person name="Meneses R."/>
            <person name="Goncalves M.F.M."/>
            <person name="Tilleman L."/>
            <person name="Duarte A.S."/>
            <person name="Jorrin-Novo J.V."/>
            <person name="Van de Peer Y."/>
            <person name="Deforce D."/>
            <person name="Van Nieuwerburgh F."/>
            <person name="Esteves A.C."/>
            <person name="Alves A."/>
        </authorList>
    </citation>
    <scope>NUCLEOTIDE SEQUENCE [LARGE SCALE GENOMIC DNA]</scope>
    <source>
        <strain evidence="6 7">LA-SOL3</strain>
    </source>
</reference>
<dbReference type="InterPro" id="IPR014722">
    <property type="entry name" value="Rib_uL2_dom2"/>
</dbReference>
<dbReference type="CDD" id="cd06089">
    <property type="entry name" value="KOW_RPL26"/>
    <property type="match status" value="1"/>
</dbReference>
<dbReference type="AlphaFoldDB" id="A0A5N5DBQ1"/>
<evidence type="ECO:0000259" key="5">
    <source>
        <dbReference type="SMART" id="SM00739"/>
    </source>
</evidence>
<feature type="domain" description="KOW" evidence="5">
    <location>
        <begin position="101"/>
        <end position="128"/>
    </location>
</feature>
<dbReference type="PANTHER" id="PTHR12903">
    <property type="entry name" value="MITOCHONDRIAL RIBOSOMAL PROTEIN L24"/>
    <property type="match status" value="1"/>
</dbReference>
<dbReference type="OrthoDB" id="359154at2759"/>
<evidence type="ECO:0000256" key="1">
    <source>
        <dbReference type="ARBA" id="ARBA00010618"/>
    </source>
</evidence>
<dbReference type="InterPro" id="IPR041988">
    <property type="entry name" value="Ribosomal_uL24_KOW"/>
</dbReference>
<organism evidence="6 7">
    <name type="scientific">Lasiodiplodia theobromae</name>
    <dbReference type="NCBI Taxonomy" id="45133"/>
    <lineage>
        <taxon>Eukaryota</taxon>
        <taxon>Fungi</taxon>
        <taxon>Dikarya</taxon>
        <taxon>Ascomycota</taxon>
        <taxon>Pezizomycotina</taxon>
        <taxon>Dothideomycetes</taxon>
        <taxon>Dothideomycetes incertae sedis</taxon>
        <taxon>Botryosphaeriales</taxon>
        <taxon>Botryosphaeriaceae</taxon>
        <taxon>Lasiodiplodia</taxon>
    </lineage>
</organism>